<accession>A0AAP0KLV5</accession>
<feature type="region of interest" description="Disordered" evidence="1">
    <location>
        <begin position="58"/>
        <end position="90"/>
    </location>
</feature>
<gene>
    <name evidence="2" type="ORF">Sjap_002442</name>
</gene>
<sequence length="182" mass="20307">MRRTGLELGDVMHELHIEIEVEQTGREHEDEDEDEKYETIIAEGPIAVVSDVVAAAKGRTKVGEEKEDEEGPSNATTSADGAGPLNLAPRADGARDAVDAYCILEQLDFSENTVIRSLDYFKRNMEDRLGQIERHFEAIALLSFLIDQQNGKFIDQQVRQGEDKRLPQSQQRDPAFGIGLNP</sequence>
<evidence type="ECO:0000313" key="2">
    <source>
        <dbReference type="EMBL" id="KAK9154962.1"/>
    </source>
</evidence>
<organism evidence="2 3">
    <name type="scientific">Stephania japonica</name>
    <dbReference type="NCBI Taxonomy" id="461633"/>
    <lineage>
        <taxon>Eukaryota</taxon>
        <taxon>Viridiplantae</taxon>
        <taxon>Streptophyta</taxon>
        <taxon>Embryophyta</taxon>
        <taxon>Tracheophyta</taxon>
        <taxon>Spermatophyta</taxon>
        <taxon>Magnoliopsida</taxon>
        <taxon>Ranunculales</taxon>
        <taxon>Menispermaceae</taxon>
        <taxon>Menispermoideae</taxon>
        <taxon>Cissampelideae</taxon>
        <taxon>Stephania</taxon>
    </lineage>
</organism>
<dbReference type="AlphaFoldDB" id="A0AAP0KLV5"/>
<feature type="region of interest" description="Disordered" evidence="1">
    <location>
        <begin position="160"/>
        <end position="182"/>
    </location>
</feature>
<keyword evidence="3" id="KW-1185">Reference proteome</keyword>
<evidence type="ECO:0000313" key="3">
    <source>
        <dbReference type="Proteomes" id="UP001417504"/>
    </source>
</evidence>
<proteinExistence type="predicted"/>
<evidence type="ECO:0000256" key="1">
    <source>
        <dbReference type="SAM" id="MobiDB-lite"/>
    </source>
</evidence>
<protein>
    <submittedName>
        <fullName evidence="2">Uncharacterized protein</fullName>
    </submittedName>
</protein>
<name>A0AAP0KLV5_9MAGN</name>
<comment type="caution">
    <text evidence="2">The sequence shown here is derived from an EMBL/GenBank/DDBJ whole genome shotgun (WGS) entry which is preliminary data.</text>
</comment>
<dbReference type="Proteomes" id="UP001417504">
    <property type="component" value="Unassembled WGS sequence"/>
</dbReference>
<dbReference type="EMBL" id="JBBNAE010000001">
    <property type="protein sequence ID" value="KAK9154962.1"/>
    <property type="molecule type" value="Genomic_DNA"/>
</dbReference>
<reference evidence="2 3" key="1">
    <citation type="submission" date="2024-01" db="EMBL/GenBank/DDBJ databases">
        <title>Genome assemblies of Stephania.</title>
        <authorList>
            <person name="Yang L."/>
        </authorList>
    </citation>
    <scope>NUCLEOTIDE SEQUENCE [LARGE SCALE GENOMIC DNA]</scope>
    <source>
        <strain evidence="2">QJT</strain>
        <tissue evidence="2">Leaf</tissue>
    </source>
</reference>